<dbReference type="GO" id="GO:0140359">
    <property type="term" value="F:ABC-type transporter activity"/>
    <property type="evidence" value="ECO:0007669"/>
    <property type="project" value="InterPro"/>
</dbReference>
<gene>
    <name evidence="9" type="ORF">M72_13291</name>
</gene>
<feature type="transmembrane region" description="Helical" evidence="6">
    <location>
        <begin position="128"/>
        <end position="149"/>
    </location>
</feature>
<keyword evidence="4 6" id="KW-1133">Transmembrane helix</keyword>
<dbReference type="GO" id="GO:0005886">
    <property type="term" value="C:plasma membrane"/>
    <property type="evidence" value="ECO:0007669"/>
    <property type="project" value="UniProtKB-SubCell"/>
</dbReference>
<proteinExistence type="predicted"/>
<evidence type="ECO:0000259" key="7">
    <source>
        <dbReference type="Pfam" id="PF12698"/>
    </source>
</evidence>
<feature type="domain" description="ABC-2 type transporter transmembrane" evidence="7">
    <location>
        <begin position="44"/>
        <end position="200"/>
    </location>
</feature>
<evidence type="ECO:0000256" key="2">
    <source>
        <dbReference type="ARBA" id="ARBA00022475"/>
    </source>
</evidence>
<keyword evidence="3 6" id="KW-0812">Transmembrane</keyword>
<reference evidence="10" key="1">
    <citation type="submission" date="2015-05" db="EMBL/GenBank/DDBJ databases">
        <authorList>
            <consortium name="Pathogen Informatics"/>
        </authorList>
    </citation>
    <scope>NUCLEOTIDE SEQUENCE [LARGE SCALE GENOMIC DNA]</scope>
    <source>
        <strain evidence="10">M72</strain>
    </source>
</reference>
<dbReference type="InterPro" id="IPR055396">
    <property type="entry name" value="DUF7088"/>
</dbReference>
<feature type="transmembrane region" description="Helical" evidence="6">
    <location>
        <begin position="242"/>
        <end position="266"/>
    </location>
</feature>
<evidence type="ECO:0000256" key="4">
    <source>
        <dbReference type="ARBA" id="ARBA00022989"/>
    </source>
</evidence>
<dbReference type="Pfam" id="PF23357">
    <property type="entry name" value="DUF7088"/>
    <property type="match status" value="1"/>
</dbReference>
<feature type="domain" description="DUF7088" evidence="8">
    <location>
        <begin position="281"/>
        <end position="342"/>
    </location>
</feature>
<feature type="transmembrane region" description="Helical" evidence="6">
    <location>
        <begin position="692"/>
        <end position="717"/>
    </location>
</feature>
<feature type="transmembrane region" description="Helical" evidence="6">
    <location>
        <begin position="95"/>
        <end position="116"/>
    </location>
</feature>
<dbReference type="STRING" id="301302.ERS852420_01239"/>
<sequence length="721" mass="79858">MFAVLKREFRSYFQNVVGWLFVAVLMALFGLYFYVYNLRQGYPYLYYTLSAITIIFMIAVPILTMRSFAEDRKNKTDQLMLTAPVPVAKIVLGKYLAMLAVFTVDIAVFCVMPLILRAFGTIPMGESYIAILAFWLYGAASIAVGMFISALTESQVIAAVLTFVVLFISYMMQSLTGLISSDGNWLTKILNCLDLYAPFEKFQGGCLDITAILYYVTVIVLFNFFTVQAIQKRRWSISKKTFSLSVFSSSFIVVVFALAVVANLAVDALPTRITSVDCSYSKLYSITKDTKKNMKKLKSDVTIYVLAAEKSKDAQIDSMLERYKDLSGHIRVKYVNPKSKPYFYKDYTDNAPTSNSLIVVSDKRSKVIDYYDIYDYQSNMDYSTYSYNNELKGFDAEGQITSAIQYVTMDANQLPVVYQITGHDEATIGSAFSDVISKSNMTLSSVELLNEESVPKDAAAIIINAPQKDFNKNDAQKVIDYLQKGGKAIIVGMHSETEMPNFASILDTYGVSLTTGPIADNDAQHYYNMGGPLYLLPNVNSSSYTGSLSGGYVYLPISLGINYPQNSTTDDTESTEESKTTYTSLLDTSDDAVAKNNPNSMQDYGYEDGDDKGPFSVGLAVEDKVDDDHTTQLVVFASPYVFSDEASQMTTNNASLFSDVIGNMITDTQSAGSVIPEKEYTLSNLTVNALHAALLGLLVTIILPILLLAGGIVIFMVRRKK</sequence>
<feature type="transmembrane region" description="Helical" evidence="6">
    <location>
        <begin position="212"/>
        <end position="230"/>
    </location>
</feature>
<organism evidence="9 10">
    <name type="scientific">Roseburia faecis</name>
    <dbReference type="NCBI Taxonomy" id="301302"/>
    <lineage>
        <taxon>Bacteria</taxon>
        <taxon>Bacillati</taxon>
        <taxon>Bacillota</taxon>
        <taxon>Clostridia</taxon>
        <taxon>Lachnospirales</taxon>
        <taxon>Lachnospiraceae</taxon>
        <taxon>Roseburia</taxon>
    </lineage>
</organism>
<evidence type="ECO:0000256" key="5">
    <source>
        <dbReference type="ARBA" id="ARBA00023136"/>
    </source>
</evidence>
<dbReference type="AlphaFoldDB" id="A0A0M6WVU1"/>
<keyword evidence="2" id="KW-1003">Cell membrane</keyword>
<keyword evidence="10" id="KW-1185">Reference proteome</keyword>
<dbReference type="Proteomes" id="UP000049979">
    <property type="component" value="Unassembled WGS sequence"/>
</dbReference>
<dbReference type="OrthoDB" id="9766228at2"/>
<feature type="transmembrane region" description="Helical" evidence="6">
    <location>
        <begin position="12"/>
        <end position="32"/>
    </location>
</feature>
<accession>A0A0M6WVU1</accession>
<evidence type="ECO:0000313" key="9">
    <source>
        <dbReference type="EMBL" id="CRL41686.1"/>
    </source>
</evidence>
<dbReference type="EMBL" id="CVRR01000048">
    <property type="protein sequence ID" value="CRL41686.1"/>
    <property type="molecule type" value="Genomic_DNA"/>
</dbReference>
<protein>
    <submittedName>
        <fullName evidence="9">Multi-copper enzyme maturation ABC transporter permease</fullName>
    </submittedName>
</protein>
<comment type="subcellular location">
    <subcellularLocation>
        <location evidence="1">Cell membrane</location>
        <topology evidence="1">Multi-pass membrane protein</topology>
    </subcellularLocation>
</comment>
<name>A0A0M6WVU1_9FIRM</name>
<dbReference type="PANTHER" id="PTHR30294:SF29">
    <property type="entry name" value="MULTIDRUG ABC TRANSPORTER PERMEASE YBHS-RELATED"/>
    <property type="match status" value="1"/>
</dbReference>
<feature type="transmembrane region" description="Helical" evidence="6">
    <location>
        <begin position="44"/>
        <end position="65"/>
    </location>
</feature>
<dbReference type="RefSeq" id="WP_055068520.1">
    <property type="nucleotide sequence ID" value="NZ_CP173697.1"/>
</dbReference>
<dbReference type="Pfam" id="PF12698">
    <property type="entry name" value="ABC2_membrane_3"/>
    <property type="match status" value="1"/>
</dbReference>
<evidence type="ECO:0000256" key="1">
    <source>
        <dbReference type="ARBA" id="ARBA00004651"/>
    </source>
</evidence>
<evidence type="ECO:0000256" key="6">
    <source>
        <dbReference type="SAM" id="Phobius"/>
    </source>
</evidence>
<dbReference type="InterPro" id="IPR013525">
    <property type="entry name" value="ABC2_TM"/>
</dbReference>
<dbReference type="InterPro" id="IPR051449">
    <property type="entry name" value="ABC-2_transporter_component"/>
</dbReference>
<evidence type="ECO:0000256" key="3">
    <source>
        <dbReference type="ARBA" id="ARBA00022692"/>
    </source>
</evidence>
<evidence type="ECO:0000259" key="8">
    <source>
        <dbReference type="Pfam" id="PF23357"/>
    </source>
</evidence>
<feature type="transmembrane region" description="Helical" evidence="6">
    <location>
        <begin position="156"/>
        <end position="179"/>
    </location>
</feature>
<dbReference type="PANTHER" id="PTHR30294">
    <property type="entry name" value="MEMBRANE COMPONENT OF ABC TRANSPORTER YHHJ-RELATED"/>
    <property type="match status" value="1"/>
</dbReference>
<evidence type="ECO:0000313" key="10">
    <source>
        <dbReference type="Proteomes" id="UP000049979"/>
    </source>
</evidence>
<keyword evidence="5 6" id="KW-0472">Membrane</keyword>